<organism evidence="2 3">
    <name type="scientific">Oncorhynchus mykiss</name>
    <name type="common">Rainbow trout</name>
    <name type="synonym">Salmo gairdneri</name>
    <dbReference type="NCBI Taxonomy" id="8022"/>
    <lineage>
        <taxon>Eukaryota</taxon>
        <taxon>Metazoa</taxon>
        <taxon>Chordata</taxon>
        <taxon>Craniata</taxon>
        <taxon>Vertebrata</taxon>
        <taxon>Euteleostomi</taxon>
        <taxon>Actinopterygii</taxon>
        <taxon>Neopterygii</taxon>
        <taxon>Teleostei</taxon>
        <taxon>Protacanthopterygii</taxon>
        <taxon>Salmoniformes</taxon>
        <taxon>Salmonidae</taxon>
        <taxon>Salmoninae</taxon>
        <taxon>Oncorhynchus</taxon>
    </lineage>
</organism>
<dbReference type="PaxDb" id="8022-A0A060XAH2"/>
<evidence type="ECO:0000313" key="3">
    <source>
        <dbReference type="Proteomes" id="UP000193380"/>
    </source>
</evidence>
<feature type="compositionally biased region" description="Basic and acidic residues" evidence="1">
    <location>
        <begin position="38"/>
        <end position="47"/>
    </location>
</feature>
<protein>
    <submittedName>
        <fullName evidence="2">Uncharacterized protein</fullName>
    </submittedName>
</protein>
<dbReference type="STRING" id="8022.A0A060XAH2"/>
<reference evidence="2" key="1">
    <citation type="journal article" date="2014" name="Nat. Commun.">
        <title>The rainbow trout genome provides novel insights into evolution after whole-genome duplication in vertebrates.</title>
        <authorList>
            <person name="Berthelot C."/>
            <person name="Brunet F."/>
            <person name="Chalopin D."/>
            <person name="Juanchich A."/>
            <person name="Bernard M."/>
            <person name="Noel B."/>
            <person name="Bento P."/>
            <person name="Da Silva C."/>
            <person name="Labadie K."/>
            <person name="Alberti A."/>
            <person name="Aury J.M."/>
            <person name="Louis A."/>
            <person name="Dehais P."/>
            <person name="Bardou P."/>
            <person name="Montfort J."/>
            <person name="Klopp C."/>
            <person name="Cabau C."/>
            <person name="Gaspin C."/>
            <person name="Thorgaard G.H."/>
            <person name="Boussaha M."/>
            <person name="Quillet E."/>
            <person name="Guyomard R."/>
            <person name="Galiana D."/>
            <person name="Bobe J."/>
            <person name="Volff J.N."/>
            <person name="Genet C."/>
            <person name="Wincker P."/>
            <person name="Jaillon O."/>
            <person name="Roest Crollius H."/>
            <person name="Guiguen Y."/>
        </authorList>
    </citation>
    <scope>NUCLEOTIDE SEQUENCE [LARGE SCALE GENOMIC DNA]</scope>
</reference>
<proteinExistence type="predicted"/>
<reference evidence="2" key="2">
    <citation type="submission" date="2014-03" db="EMBL/GenBank/DDBJ databases">
        <authorList>
            <person name="Genoscope - CEA"/>
        </authorList>
    </citation>
    <scope>NUCLEOTIDE SEQUENCE</scope>
</reference>
<evidence type="ECO:0000256" key="1">
    <source>
        <dbReference type="SAM" id="MobiDB-lite"/>
    </source>
</evidence>
<dbReference type="Proteomes" id="UP000193380">
    <property type="component" value="Unassembled WGS sequence"/>
</dbReference>
<gene>
    <name evidence="2" type="ORF">GSONMT00022694001</name>
</gene>
<dbReference type="EMBL" id="FR905157">
    <property type="protein sequence ID" value="CDQ76633.1"/>
    <property type="molecule type" value="Genomic_DNA"/>
</dbReference>
<evidence type="ECO:0000313" key="2">
    <source>
        <dbReference type="EMBL" id="CDQ76633.1"/>
    </source>
</evidence>
<feature type="region of interest" description="Disordered" evidence="1">
    <location>
        <begin position="28"/>
        <end position="49"/>
    </location>
</feature>
<name>A0A060XAH2_ONCMY</name>
<accession>A0A060XAH2</accession>
<dbReference type="AlphaFoldDB" id="A0A060XAH2"/>
<sequence length="78" mass="8980">MAHVLQFDEQTRKVKDANMQDEDTFEIYDPRNPVNKRRREEEGRELGLEVNPGHVTDQVSLLSSALTHHFKTTVSPSC</sequence>